<feature type="region of interest" description="Disordered" evidence="1">
    <location>
        <begin position="1"/>
        <end position="65"/>
    </location>
</feature>
<evidence type="ECO:0000313" key="2">
    <source>
        <dbReference type="EMBL" id="THV69302.1"/>
    </source>
</evidence>
<feature type="region of interest" description="Disordered" evidence="1">
    <location>
        <begin position="324"/>
        <end position="343"/>
    </location>
</feature>
<dbReference type="EMBL" id="QZAF01000262">
    <property type="protein sequence ID" value="THV69302.1"/>
    <property type="molecule type" value="Genomic_DNA"/>
</dbReference>
<accession>A0A4S8SFG4</accession>
<feature type="region of interest" description="Disordered" evidence="1">
    <location>
        <begin position="580"/>
        <end position="604"/>
    </location>
</feature>
<organism evidence="2 3">
    <name type="scientific">Aureobasidium pullulans</name>
    <name type="common">Black yeast</name>
    <name type="synonym">Pullularia pullulans</name>
    <dbReference type="NCBI Taxonomy" id="5580"/>
    <lineage>
        <taxon>Eukaryota</taxon>
        <taxon>Fungi</taxon>
        <taxon>Dikarya</taxon>
        <taxon>Ascomycota</taxon>
        <taxon>Pezizomycotina</taxon>
        <taxon>Dothideomycetes</taxon>
        <taxon>Dothideomycetidae</taxon>
        <taxon>Dothideales</taxon>
        <taxon>Saccotheciaceae</taxon>
        <taxon>Aureobasidium</taxon>
    </lineage>
</organism>
<proteinExistence type="predicted"/>
<feature type="compositionally biased region" description="Basic and acidic residues" evidence="1">
    <location>
        <begin position="55"/>
        <end position="65"/>
    </location>
</feature>
<gene>
    <name evidence="2" type="ORF">D6D28_06003</name>
</gene>
<feature type="region of interest" description="Disordered" evidence="1">
    <location>
        <begin position="129"/>
        <end position="159"/>
    </location>
</feature>
<feature type="compositionally biased region" description="Polar residues" evidence="1">
    <location>
        <begin position="13"/>
        <end position="25"/>
    </location>
</feature>
<comment type="caution">
    <text evidence="2">The sequence shown here is derived from an EMBL/GenBank/DDBJ whole genome shotgun (WGS) entry which is preliminary data.</text>
</comment>
<feature type="compositionally biased region" description="Acidic residues" evidence="1">
    <location>
        <begin position="591"/>
        <end position="602"/>
    </location>
</feature>
<dbReference type="Proteomes" id="UP000304951">
    <property type="component" value="Unassembled WGS sequence"/>
</dbReference>
<name>A0A4S8SFG4_AURPU</name>
<protein>
    <submittedName>
        <fullName evidence="2">Uncharacterized protein</fullName>
    </submittedName>
</protein>
<feature type="compositionally biased region" description="Basic and acidic residues" evidence="1">
    <location>
        <begin position="580"/>
        <end position="590"/>
    </location>
</feature>
<reference evidence="2 3" key="1">
    <citation type="submission" date="2018-10" db="EMBL/GenBank/DDBJ databases">
        <title>Fifty Aureobasidium pullulans genomes reveal a recombining polyextremotolerant generalist.</title>
        <authorList>
            <person name="Gostincar C."/>
            <person name="Turk M."/>
            <person name="Zajc J."/>
            <person name="Gunde-Cimerman N."/>
        </authorList>
    </citation>
    <scope>NUCLEOTIDE SEQUENCE [LARGE SCALE GENOMIC DNA]</scope>
    <source>
        <strain evidence="2 3">EXF-11900</strain>
    </source>
</reference>
<feature type="compositionally biased region" description="Pro residues" evidence="1">
    <location>
        <begin position="331"/>
        <end position="342"/>
    </location>
</feature>
<dbReference type="AlphaFoldDB" id="A0A4S8SFG4"/>
<evidence type="ECO:0000313" key="3">
    <source>
        <dbReference type="Proteomes" id="UP000304951"/>
    </source>
</evidence>
<evidence type="ECO:0000256" key="1">
    <source>
        <dbReference type="SAM" id="MobiDB-lite"/>
    </source>
</evidence>
<feature type="region of interest" description="Disordered" evidence="1">
    <location>
        <begin position="441"/>
        <end position="464"/>
    </location>
</feature>
<sequence>MPTTRSGRVLGPEQSSNSGYVSYQQDYHKPNRRKTTILDPTKDNTRLARATEQAAKAEEALKRAEAEHIPADVLQEQRDRTELLTRGRNLLESNLQEWDKRHSLRLEAESQSVSPESEVEFLKALWSKQVDSPAEEPSSERQITDKAPSPAQDSRSQQQIAPKVIKTIHETAQPMPNCMLNIDNASFLEVWTSVVTQFLHPDLSWTTCLSVGNAIVTICTASDEYHHDPAQDNDHPSKGAAKNELEVMGFRLRLKYRLAVVDNQNRPADETALESKFDSKDDYKTLKESLESSLQISHGGCKSILAEDAWTFYNELRPTTILGKRRAESPIPQPPAKRPVPVEPLRTSSQTHKQYAIAPEAAEDDFNIDYEATNAAFLKLWSALVAEHVYPELPWEACSNIGNAVLVLCMALGDGFFEDAVKRDVVCEPLHQPKCNFGGQIKSKSNDRDENELVEGAQNDMEEREEAAERRDIDFMGFKLTLRDNLVFLSDTMTPINKQTTVDTKFESQNDLKSMSAWYKLAIASTPMFESNPNLLDAKALELYKIFSPQTDNYWDTRLQVSWKRMGEVMMSYESLHQKVEQQVDPKAETGFEDDDEEEEDSPNICGVVGDPEPPPHVDIMADNASLLELWAATVTRRVYHWLSWQTCLQIGNAVMVLCIASGDDFFELDRSEEVSKTAEKNDDEATSDERRRLRLQSIEVNIMGFSLMLRNNSVFFKKEIISPRQPSCTFDSEQDKFSMIK</sequence>